<dbReference type="EMBL" id="CAVMJV010000133">
    <property type="protein sequence ID" value="CAK5109765.1"/>
    <property type="molecule type" value="Genomic_DNA"/>
</dbReference>
<protein>
    <submittedName>
        <fullName evidence="1">Uncharacterized protein</fullName>
    </submittedName>
</protein>
<sequence>MKFENLKATRSGNKVWKDSCGPAWFNLLRGLNSKEMLQKLSLDEPLVMHYLLYLAGCR</sequence>
<name>A0ACB1AX13_MELEN</name>
<dbReference type="Proteomes" id="UP001497535">
    <property type="component" value="Unassembled WGS sequence"/>
</dbReference>
<comment type="caution">
    <text evidence="1">The sequence shown here is derived from an EMBL/GenBank/DDBJ whole genome shotgun (WGS) entry which is preliminary data.</text>
</comment>
<accession>A0ACB1AX13</accession>
<proteinExistence type="predicted"/>
<gene>
    <name evidence="1" type="ORF">MENTE1834_LOCUS44252</name>
</gene>
<organism evidence="1 2">
    <name type="scientific">Meloidogyne enterolobii</name>
    <name type="common">Root-knot nematode worm</name>
    <name type="synonym">Meloidogyne mayaguensis</name>
    <dbReference type="NCBI Taxonomy" id="390850"/>
    <lineage>
        <taxon>Eukaryota</taxon>
        <taxon>Metazoa</taxon>
        <taxon>Ecdysozoa</taxon>
        <taxon>Nematoda</taxon>
        <taxon>Chromadorea</taxon>
        <taxon>Rhabditida</taxon>
        <taxon>Tylenchina</taxon>
        <taxon>Tylenchomorpha</taxon>
        <taxon>Tylenchoidea</taxon>
        <taxon>Meloidogynidae</taxon>
        <taxon>Meloidogyninae</taxon>
        <taxon>Meloidogyne</taxon>
    </lineage>
</organism>
<keyword evidence="2" id="KW-1185">Reference proteome</keyword>
<evidence type="ECO:0000313" key="2">
    <source>
        <dbReference type="Proteomes" id="UP001497535"/>
    </source>
</evidence>
<reference evidence="1" key="1">
    <citation type="submission" date="2023-11" db="EMBL/GenBank/DDBJ databases">
        <authorList>
            <person name="Poullet M."/>
        </authorList>
    </citation>
    <scope>NUCLEOTIDE SEQUENCE</scope>
    <source>
        <strain evidence="1">E1834</strain>
    </source>
</reference>
<evidence type="ECO:0000313" key="1">
    <source>
        <dbReference type="EMBL" id="CAK5109765.1"/>
    </source>
</evidence>